<feature type="domain" description="AMP-dependent synthetase/ligase" evidence="2">
    <location>
        <begin position="23"/>
        <end position="368"/>
    </location>
</feature>
<dbReference type="InterPro" id="IPR045851">
    <property type="entry name" value="AMP-bd_C_sf"/>
</dbReference>
<dbReference type="Pfam" id="PF13193">
    <property type="entry name" value="AMP-binding_C"/>
    <property type="match status" value="1"/>
</dbReference>
<dbReference type="Gene3D" id="3.30.300.30">
    <property type="match status" value="1"/>
</dbReference>
<dbReference type="Gene3D" id="3.40.50.12780">
    <property type="entry name" value="N-terminal domain of ligase-like"/>
    <property type="match status" value="1"/>
</dbReference>
<keyword evidence="4" id="KW-0436">Ligase</keyword>
<dbReference type="RefSeq" id="WP_083480643.1">
    <property type="nucleotide sequence ID" value="NZ_CYPR01000213.1"/>
</dbReference>
<evidence type="ECO:0000259" key="3">
    <source>
        <dbReference type="Pfam" id="PF13193"/>
    </source>
</evidence>
<evidence type="ECO:0000259" key="2">
    <source>
        <dbReference type="Pfam" id="PF00501"/>
    </source>
</evidence>
<dbReference type="EC" id="6.2.1.3" evidence="4"/>
<proteinExistence type="predicted"/>
<protein>
    <submittedName>
        <fullName evidence="4">Long-chain-fatty-acid--CoA ligase</fullName>
        <ecNumber evidence="4">6.2.1.3</ecNumber>
    </submittedName>
</protein>
<name>A0A0M7BGH6_9RHOB</name>
<dbReference type="InterPro" id="IPR020845">
    <property type="entry name" value="AMP-binding_CS"/>
</dbReference>
<accession>A0A0M7BGH6</accession>
<feature type="region of interest" description="Disordered" evidence="1">
    <location>
        <begin position="1"/>
        <end position="37"/>
    </location>
</feature>
<dbReference type="InterPro" id="IPR025110">
    <property type="entry name" value="AMP-bd_C"/>
</dbReference>
<organism evidence="4 5">
    <name type="scientific">Jannaschia seosinensis</name>
    <dbReference type="NCBI Taxonomy" id="313367"/>
    <lineage>
        <taxon>Bacteria</taxon>
        <taxon>Pseudomonadati</taxon>
        <taxon>Pseudomonadota</taxon>
        <taxon>Alphaproteobacteria</taxon>
        <taxon>Rhodobacterales</taxon>
        <taxon>Roseobacteraceae</taxon>
        <taxon>Jannaschia</taxon>
    </lineage>
</organism>
<gene>
    <name evidence="4" type="primary">lcfB_2</name>
    <name evidence="4" type="ORF">JSE7799_03229</name>
</gene>
<reference evidence="4 5" key="1">
    <citation type="submission" date="2015-09" db="EMBL/GenBank/DDBJ databases">
        <authorList>
            <person name="Jackson K.R."/>
            <person name="Lunt B.L."/>
            <person name="Fisher J.N.B."/>
            <person name="Gardner A.V."/>
            <person name="Bailey M.E."/>
            <person name="Deus L.M."/>
            <person name="Earl A.S."/>
            <person name="Gibby P.D."/>
            <person name="Hartmann K.A."/>
            <person name="Liu J.E."/>
            <person name="Manci A.M."/>
            <person name="Nielsen D.A."/>
            <person name="Solomon M.B."/>
            <person name="Breakwell D.P."/>
            <person name="Burnett S.H."/>
            <person name="Grose J.H."/>
        </authorList>
    </citation>
    <scope>NUCLEOTIDE SEQUENCE [LARGE SCALE GENOMIC DNA]</scope>
    <source>
        <strain evidence="4 5">CECT 7799</strain>
    </source>
</reference>
<dbReference type="STRING" id="313367.JSE7799_03229"/>
<evidence type="ECO:0000313" key="5">
    <source>
        <dbReference type="Proteomes" id="UP000049455"/>
    </source>
</evidence>
<sequence length="514" mass="53512">MNTQPPTGHAHPGDAAAPVHSHLDRHAETRPGAPAMRDSTGIVLDWAGYRAASEEAASLLSQAGVGHGDRVMIVAENCAALAAFHFATSRLGARAVPVNARMKPAEIARIVAHATPRATVYTLAASPDAAAHANAAGADTHQTACGLVGLTSHTEASPEDADDTAVILYTTGTTGAPKGVMLTHGNLNFAGRASAELRGMGPDERLYGVLPLTHVFGLASMLTAGAVAGAEVQLEARFAPDRLLSALEAGVTILPAVPQMHAVLMAHTEAQGIETLRDARLRYVSSGAAPLDPAWKRKAEAFYGLPLQNGYGMTETTAGVSATRNRIGDPDTSVGPPLTGCEIRIADPSAEGVGEILTRGPHVMKGYYRAPDLTAETLDAEGWLSTGDLGRIDAEGRLHVVGRKKELIIRSGFNVYPPEVEAALNGHSDVVQSAVIGRARNGNEDILAFVQATRPDLDTSLLAEFVAASLSAYKRPSAIFVVDALPAAATGKILKHKLLDTFAAEIAAHDAKGG</sequence>
<dbReference type="Pfam" id="PF00501">
    <property type="entry name" value="AMP-binding"/>
    <property type="match status" value="1"/>
</dbReference>
<dbReference type="SUPFAM" id="SSF56801">
    <property type="entry name" value="Acetyl-CoA synthetase-like"/>
    <property type="match status" value="1"/>
</dbReference>
<feature type="domain" description="AMP-binding enzyme C-terminal" evidence="3">
    <location>
        <begin position="419"/>
        <end position="492"/>
    </location>
</feature>
<evidence type="ECO:0000313" key="4">
    <source>
        <dbReference type="EMBL" id="CUH40495.1"/>
    </source>
</evidence>
<dbReference type="AlphaFoldDB" id="A0A0M7BGH6"/>
<dbReference type="PROSITE" id="PS00455">
    <property type="entry name" value="AMP_BINDING"/>
    <property type="match status" value="1"/>
</dbReference>
<dbReference type="PANTHER" id="PTHR24096">
    <property type="entry name" value="LONG-CHAIN-FATTY-ACID--COA LIGASE"/>
    <property type="match status" value="1"/>
</dbReference>
<dbReference type="EMBL" id="CYPR01000213">
    <property type="protein sequence ID" value="CUH40495.1"/>
    <property type="molecule type" value="Genomic_DNA"/>
</dbReference>
<evidence type="ECO:0000256" key="1">
    <source>
        <dbReference type="SAM" id="MobiDB-lite"/>
    </source>
</evidence>
<dbReference type="InterPro" id="IPR042099">
    <property type="entry name" value="ANL_N_sf"/>
</dbReference>
<keyword evidence="5" id="KW-1185">Reference proteome</keyword>
<dbReference type="InterPro" id="IPR000873">
    <property type="entry name" value="AMP-dep_synth/lig_dom"/>
</dbReference>
<dbReference type="Proteomes" id="UP000049455">
    <property type="component" value="Unassembled WGS sequence"/>
</dbReference>
<dbReference type="GO" id="GO:0004467">
    <property type="term" value="F:long-chain fatty acid-CoA ligase activity"/>
    <property type="evidence" value="ECO:0007669"/>
    <property type="project" value="UniProtKB-EC"/>
</dbReference>
<dbReference type="OrthoDB" id="9803968at2"/>